<dbReference type="EMBL" id="JBHTCO010000010">
    <property type="protein sequence ID" value="MFC7393099.1"/>
    <property type="molecule type" value="Genomic_DNA"/>
</dbReference>
<keyword evidence="3" id="KW-1185">Reference proteome</keyword>
<evidence type="ECO:0000313" key="3">
    <source>
        <dbReference type="Proteomes" id="UP001596505"/>
    </source>
</evidence>
<keyword evidence="1" id="KW-0812">Transmembrane</keyword>
<gene>
    <name evidence="2" type="ORF">ACFQRG_08995</name>
</gene>
<dbReference type="Proteomes" id="UP001596505">
    <property type="component" value="Unassembled WGS sequence"/>
</dbReference>
<keyword evidence="1" id="KW-1133">Transmembrane helix</keyword>
<accession>A0ABW2PVC9</accession>
<protein>
    <submittedName>
        <fullName evidence="2">Uncharacterized protein</fullName>
    </submittedName>
</protein>
<feature type="transmembrane region" description="Helical" evidence="1">
    <location>
        <begin position="6"/>
        <end position="28"/>
    </location>
</feature>
<keyword evidence="1" id="KW-0472">Membrane</keyword>
<dbReference type="RefSeq" id="WP_380965549.1">
    <property type="nucleotide sequence ID" value="NZ_JBHTCO010000010.1"/>
</dbReference>
<sequence>MMFRFFIFLVGFGLAVAGGISIIAYLNIMTTGHGFSEYFFFMSQRMETYLFFAGVFFIWFSIYFPLHK</sequence>
<proteinExistence type="predicted"/>
<dbReference type="InterPro" id="IPR058887">
    <property type="entry name" value="YuzI-like"/>
</dbReference>
<organism evidence="2 3">
    <name type="scientific">Scopulibacillus cellulosilyticus</name>
    <dbReference type="NCBI Taxonomy" id="2665665"/>
    <lineage>
        <taxon>Bacteria</taxon>
        <taxon>Bacillati</taxon>
        <taxon>Bacillota</taxon>
        <taxon>Bacilli</taxon>
        <taxon>Bacillales</taxon>
        <taxon>Sporolactobacillaceae</taxon>
        <taxon>Scopulibacillus</taxon>
    </lineage>
</organism>
<reference evidence="3" key="1">
    <citation type="journal article" date="2019" name="Int. J. Syst. Evol. Microbiol.">
        <title>The Global Catalogue of Microorganisms (GCM) 10K type strain sequencing project: providing services to taxonomists for standard genome sequencing and annotation.</title>
        <authorList>
            <consortium name="The Broad Institute Genomics Platform"/>
            <consortium name="The Broad Institute Genome Sequencing Center for Infectious Disease"/>
            <person name="Wu L."/>
            <person name="Ma J."/>
        </authorList>
    </citation>
    <scope>NUCLEOTIDE SEQUENCE [LARGE SCALE GENOMIC DNA]</scope>
    <source>
        <strain evidence="3">CGMCC 1.16305</strain>
    </source>
</reference>
<comment type="caution">
    <text evidence="2">The sequence shown here is derived from an EMBL/GenBank/DDBJ whole genome shotgun (WGS) entry which is preliminary data.</text>
</comment>
<feature type="transmembrane region" description="Helical" evidence="1">
    <location>
        <begin position="49"/>
        <end position="66"/>
    </location>
</feature>
<dbReference type="Pfam" id="PF26135">
    <property type="entry name" value="YuzI"/>
    <property type="match status" value="1"/>
</dbReference>
<name>A0ABW2PVC9_9BACL</name>
<evidence type="ECO:0000313" key="2">
    <source>
        <dbReference type="EMBL" id="MFC7393099.1"/>
    </source>
</evidence>
<evidence type="ECO:0000256" key="1">
    <source>
        <dbReference type="SAM" id="Phobius"/>
    </source>
</evidence>